<dbReference type="Proteomes" id="UP001596297">
    <property type="component" value="Unassembled WGS sequence"/>
</dbReference>
<dbReference type="CDD" id="cd02440">
    <property type="entry name" value="AdoMet_MTases"/>
    <property type="match status" value="1"/>
</dbReference>
<name>A0ABW1YC49_9DEIO</name>
<evidence type="ECO:0000313" key="2">
    <source>
        <dbReference type="EMBL" id="MFC6591896.1"/>
    </source>
</evidence>
<protein>
    <submittedName>
        <fullName evidence="2">Class I SAM-dependent DNA methyltransferase</fullName>
    </submittedName>
</protein>
<keyword evidence="2" id="KW-0808">Transferase</keyword>
<gene>
    <name evidence="2" type="ORF">ACFP81_07680</name>
</gene>
<dbReference type="Gene3D" id="3.40.50.150">
    <property type="entry name" value="Vaccinia Virus protein VP39"/>
    <property type="match status" value="1"/>
</dbReference>
<organism evidence="2 3">
    <name type="scientific">Deinococcus lacus</name>
    <dbReference type="NCBI Taxonomy" id="392561"/>
    <lineage>
        <taxon>Bacteria</taxon>
        <taxon>Thermotogati</taxon>
        <taxon>Deinococcota</taxon>
        <taxon>Deinococci</taxon>
        <taxon>Deinococcales</taxon>
        <taxon>Deinococcaceae</taxon>
        <taxon>Deinococcus</taxon>
    </lineage>
</organism>
<accession>A0ABW1YC49</accession>
<comment type="caution">
    <text evidence="2">The sequence shown here is derived from an EMBL/GenBank/DDBJ whole genome shotgun (WGS) entry which is preliminary data.</text>
</comment>
<dbReference type="SUPFAM" id="SSF53335">
    <property type="entry name" value="S-adenosyl-L-methionine-dependent methyltransferases"/>
    <property type="match status" value="1"/>
</dbReference>
<dbReference type="InterPro" id="IPR029063">
    <property type="entry name" value="SAM-dependent_MTases_sf"/>
</dbReference>
<dbReference type="GO" id="GO:0008168">
    <property type="term" value="F:methyltransferase activity"/>
    <property type="evidence" value="ECO:0007669"/>
    <property type="project" value="UniProtKB-KW"/>
</dbReference>
<dbReference type="PANTHER" id="PTHR43464">
    <property type="entry name" value="METHYLTRANSFERASE"/>
    <property type="match status" value="1"/>
</dbReference>
<sequence length="245" mass="26726">MYDAIMSDVEYEHWADFILSYARDQGLSGPGAALDLACGTGGLTQELLARGWQVTGLDGSEEMLAVARSRLGETAALVQGDLRTFELGRTFDLVTCVFDSLNNLLTPSELGAAFLRAAAHLRPGGLFAFDLNTRLGVRDLWEDGQIEGVVPLSGTQDVHYHWSHHYDAAAELGVVQALCRIVSEDGTGEEFAELHRERGYDPAEVAPLLAAAGFARWETVEYPDYAEPGPDTPRIWVFAWKAGLP</sequence>
<keyword evidence="3" id="KW-1185">Reference proteome</keyword>
<dbReference type="Gene3D" id="2.20.25.110">
    <property type="entry name" value="S-adenosyl-L-methionine-dependent methyltransferases"/>
    <property type="match status" value="1"/>
</dbReference>
<evidence type="ECO:0000313" key="3">
    <source>
        <dbReference type="Proteomes" id="UP001596297"/>
    </source>
</evidence>
<dbReference type="RefSeq" id="WP_380082910.1">
    <property type="nucleotide sequence ID" value="NZ_JBHSWD010000001.1"/>
</dbReference>
<reference evidence="3" key="1">
    <citation type="journal article" date="2019" name="Int. J. Syst. Evol. Microbiol.">
        <title>The Global Catalogue of Microorganisms (GCM) 10K type strain sequencing project: providing services to taxonomists for standard genome sequencing and annotation.</title>
        <authorList>
            <consortium name="The Broad Institute Genomics Platform"/>
            <consortium name="The Broad Institute Genome Sequencing Center for Infectious Disease"/>
            <person name="Wu L."/>
            <person name="Ma J."/>
        </authorList>
    </citation>
    <scope>NUCLEOTIDE SEQUENCE [LARGE SCALE GENOMIC DNA]</scope>
    <source>
        <strain evidence="3">CGMCC 1.15772</strain>
    </source>
</reference>
<dbReference type="InterPro" id="IPR041698">
    <property type="entry name" value="Methyltransf_25"/>
</dbReference>
<dbReference type="GO" id="GO:0032259">
    <property type="term" value="P:methylation"/>
    <property type="evidence" value="ECO:0007669"/>
    <property type="project" value="UniProtKB-KW"/>
</dbReference>
<dbReference type="Pfam" id="PF13649">
    <property type="entry name" value="Methyltransf_25"/>
    <property type="match status" value="1"/>
</dbReference>
<dbReference type="EMBL" id="JBHSWD010000001">
    <property type="protein sequence ID" value="MFC6591896.1"/>
    <property type="molecule type" value="Genomic_DNA"/>
</dbReference>
<proteinExistence type="predicted"/>
<evidence type="ECO:0000259" key="1">
    <source>
        <dbReference type="Pfam" id="PF13649"/>
    </source>
</evidence>
<dbReference type="PANTHER" id="PTHR43464:SF75">
    <property type="entry name" value="METHYLTRANSFERASE TYPE 11"/>
    <property type="match status" value="1"/>
</dbReference>
<feature type="domain" description="Methyltransferase" evidence="1">
    <location>
        <begin position="34"/>
        <end position="125"/>
    </location>
</feature>
<keyword evidence="2" id="KW-0489">Methyltransferase</keyword>